<evidence type="ECO:0000259" key="7">
    <source>
        <dbReference type="PROSITE" id="PS50850"/>
    </source>
</evidence>
<dbReference type="AlphaFoldDB" id="A0A931B044"/>
<feature type="transmembrane region" description="Helical" evidence="6">
    <location>
        <begin position="12"/>
        <end position="32"/>
    </location>
</feature>
<feature type="transmembrane region" description="Helical" evidence="6">
    <location>
        <begin position="383"/>
        <end position="402"/>
    </location>
</feature>
<feature type="transmembrane region" description="Helical" evidence="6">
    <location>
        <begin position="168"/>
        <end position="186"/>
    </location>
</feature>
<dbReference type="EMBL" id="JADPIE010000008">
    <property type="protein sequence ID" value="MBF8437963.1"/>
    <property type="molecule type" value="Genomic_DNA"/>
</dbReference>
<dbReference type="GO" id="GO:0022857">
    <property type="term" value="F:transmembrane transporter activity"/>
    <property type="evidence" value="ECO:0007669"/>
    <property type="project" value="InterPro"/>
</dbReference>
<feature type="transmembrane region" description="Helical" evidence="6">
    <location>
        <begin position="220"/>
        <end position="243"/>
    </location>
</feature>
<feature type="transmembrane region" description="Helical" evidence="6">
    <location>
        <begin position="52"/>
        <end position="70"/>
    </location>
</feature>
<dbReference type="PROSITE" id="PS50850">
    <property type="entry name" value="MFS"/>
    <property type="match status" value="1"/>
</dbReference>
<feature type="transmembrane region" description="Helical" evidence="6">
    <location>
        <begin position="313"/>
        <end position="339"/>
    </location>
</feature>
<dbReference type="PANTHER" id="PTHR23527:SF1">
    <property type="entry name" value="BLL3282 PROTEIN"/>
    <property type="match status" value="1"/>
</dbReference>
<feature type="transmembrane region" description="Helical" evidence="6">
    <location>
        <begin position="105"/>
        <end position="123"/>
    </location>
</feature>
<dbReference type="InterPro" id="IPR011701">
    <property type="entry name" value="MFS"/>
</dbReference>
<dbReference type="Proteomes" id="UP000621436">
    <property type="component" value="Unassembled WGS sequence"/>
</dbReference>
<dbReference type="InterPro" id="IPR052952">
    <property type="entry name" value="MFS-Transporter"/>
</dbReference>
<evidence type="ECO:0000313" key="9">
    <source>
        <dbReference type="Proteomes" id="UP000621436"/>
    </source>
</evidence>
<keyword evidence="4 6" id="KW-1133">Transmembrane helix</keyword>
<gene>
    <name evidence="8" type="ORF">I0Q91_12790</name>
</gene>
<keyword evidence="9" id="KW-1185">Reference proteome</keyword>
<evidence type="ECO:0000256" key="6">
    <source>
        <dbReference type="SAM" id="Phobius"/>
    </source>
</evidence>
<evidence type="ECO:0000256" key="2">
    <source>
        <dbReference type="ARBA" id="ARBA00022448"/>
    </source>
</evidence>
<dbReference type="InterPro" id="IPR020846">
    <property type="entry name" value="MFS_dom"/>
</dbReference>
<reference evidence="8" key="1">
    <citation type="submission" date="2020-11" db="EMBL/GenBank/DDBJ databases">
        <title>Halonatronomonas betainensis gen. nov., sp. nov. a novel haloalkaliphilic representative of the family Halanaerobiacae capable of betaine degradation.</title>
        <authorList>
            <person name="Boltyanskaya Y."/>
            <person name="Kevbrin V."/>
            <person name="Detkova E."/>
            <person name="Grouzdev D.S."/>
            <person name="Koziaeva V."/>
            <person name="Zhilina T."/>
        </authorList>
    </citation>
    <scope>NUCLEOTIDE SEQUENCE</scope>
    <source>
        <strain evidence="8">Z-7014</strain>
    </source>
</reference>
<dbReference type="PANTHER" id="PTHR23527">
    <property type="entry name" value="BLL3282 PROTEIN"/>
    <property type="match status" value="1"/>
</dbReference>
<evidence type="ECO:0000256" key="3">
    <source>
        <dbReference type="ARBA" id="ARBA00022692"/>
    </source>
</evidence>
<dbReference type="Gene3D" id="1.20.1250.20">
    <property type="entry name" value="MFS general substrate transporter like domains"/>
    <property type="match status" value="2"/>
</dbReference>
<dbReference type="RefSeq" id="WP_270455027.1">
    <property type="nucleotide sequence ID" value="NZ_JADPIE010000008.1"/>
</dbReference>
<keyword evidence="5 6" id="KW-0472">Membrane</keyword>
<evidence type="ECO:0000313" key="8">
    <source>
        <dbReference type="EMBL" id="MBF8437963.1"/>
    </source>
</evidence>
<feature type="transmembrane region" description="Helical" evidence="6">
    <location>
        <begin position="351"/>
        <end position="371"/>
    </location>
</feature>
<dbReference type="InterPro" id="IPR036259">
    <property type="entry name" value="MFS_trans_sf"/>
</dbReference>
<feature type="domain" description="Major facilitator superfamily (MFS) profile" evidence="7">
    <location>
        <begin position="16"/>
        <end position="407"/>
    </location>
</feature>
<dbReference type="SUPFAM" id="SSF103473">
    <property type="entry name" value="MFS general substrate transporter"/>
    <property type="match status" value="1"/>
</dbReference>
<accession>A0A931B044</accession>
<proteinExistence type="predicted"/>
<evidence type="ECO:0000256" key="4">
    <source>
        <dbReference type="ARBA" id="ARBA00022989"/>
    </source>
</evidence>
<dbReference type="GO" id="GO:0005886">
    <property type="term" value="C:plasma membrane"/>
    <property type="evidence" value="ECO:0007669"/>
    <property type="project" value="UniProtKB-SubCell"/>
</dbReference>
<organism evidence="8 9">
    <name type="scientific">Halonatronomonas betaini</name>
    <dbReference type="NCBI Taxonomy" id="2778430"/>
    <lineage>
        <taxon>Bacteria</taxon>
        <taxon>Bacillati</taxon>
        <taxon>Bacillota</taxon>
        <taxon>Clostridia</taxon>
        <taxon>Halanaerobiales</taxon>
        <taxon>Halarsenatibacteraceae</taxon>
        <taxon>Halonatronomonas</taxon>
    </lineage>
</organism>
<feature type="transmembrane region" description="Helical" evidence="6">
    <location>
        <begin position="82"/>
        <end position="99"/>
    </location>
</feature>
<protein>
    <submittedName>
        <fullName evidence="8">MFS transporter</fullName>
    </submittedName>
</protein>
<comment type="subcellular location">
    <subcellularLocation>
        <location evidence="1">Cell membrane</location>
        <topology evidence="1">Multi-pass membrane protein</topology>
    </subcellularLocation>
</comment>
<evidence type="ECO:0000256" key="5">
    <source>
        <dbReference type="ARBA" id="ARBA00023136"/>
    </source>
</evidence>
<comment type="caution">
    <text evidence="8">The sequence shown here is derived from an EMBL/GenBank/DDBJ whole genome shotgun (WGS) entry which is preliminary data.</text>
</comment>
<name>A0A931B044_9FIRM</name>
<sequence length="417" mass="45150">MLNKIDELKNGLQWKLLFILSTGYMGAFINIQGIQSLMPFIQDDFGISRTEAGLYSTFLFLSATGVAIFSGNIVDKVGSKKTLLFGIFSIGFLMLAHTISPVYSIILILAFITGIGFSIITPAVNKSIMDEVKPENRGLSMGLMHSGSGIGGFAGATLLPILAISLGWRGAILISSLLTIALGIFVKKAYNPDTSLNNNDNNSDASFKDNILELLKNKQLILTCSLGLIFGLAVGSIPAHYTLFLTTDLGYSSSLAGFALGVVQIGGIFGRTLWGWVSDSIFKGDRTISFILIMLIIILLNLSYGFFGDMLASSQLIILAISFLLGLTAFGWSGLYFTVVGERVRSEQTGIASGLSLIFLRTGVVVGPPLFGLLADQYDHYHNSWIFLAGLVFVSGAIYYYLQNKENKKPDHKRPGK</sequence>
<feature type="transmembrane region" description="Helical" evidence="6">
    <location>
        <begin position="143"/>
        <end position="162"/>
    </location>
</feature>
<feature type="transmembrane region" description="Helical" evidence="6">
    <location>
        <begin position="255"/>
        <end position="276"/>
    </location>
</feature>
<evidence type="ECO:0000256" key="1">
    <source>
        <dbReference type="ARBA" id="ARBA00004651"/>
    </source>
</evidence>
<keyword evidence="3 6" id="KW-0812">Transmembrane</keyword>
<dbReference type="Pfam" id="PF07690">
    <property type="entry name" value="MFS_1"/>
    <property type="match status" value="1"/>
</dbReference>
<keyword evidence="2" id="KW-0813">Transport</keyword>
<feature type="transmembrane region" description="Helical" evidence="6">
    <location>
        <begin position="288"/>
        <end position="307"/>
    </location>
</feature>